<keyword evidence="4" id="KW-1185">Reference proteome</keyword>
<feature type="region of interest" description="Disordered" evidence="1">
    <location>
        <begin position="1"/>
        <end position="21"/>
    </location>
</feature>
<dbReference type="EMBL" id="BAAAPL010000001">
    <property type="protein sequence ID" value="GAA1694202.1"/>
    <property type="molecule type" value="Genomic_DNA"/>
</dbReference>
<accession>A0ABP4TWP6</accession>
<dbReference type="RefSeq" id="WP_344069885.1">
    <property type="nucleotide sequence ID" value="NZ_BAAAPL010000001.1"/>
</dbReference>
<organism evidence="3 4">
    <name type="scientific">Microbacterium sediminicola</name>
    <dbReference type="NCBI Taxonomy" id="415210"/>
    <lineage>
        <taxon>Bacteria</taxon>
        <taxon>Bacillati</taxon>
        <taxon>Actinomycetota</taxon>
        <taxon>Actinomycetes</taxon>
        <taxon>Micrococcales</taxon>
        <taxon>Microbacteriaceae</taxon>
        <taxon>Microbacterium</taxon>
    </lineage>
</organism>
<keyword evidence="2" id="KW-0812">Transmembrane</keyword>
<evidence type="ECO:0000313" key="3">
    <source>
        <dbReference type="EMBL" id="GAA1694202.1"/>
    </source>
</evidence>
<evidence type="ECO:0000313" key="4">
    <source>
        <dbReference type="Proteomes" id="UP001501690"/>
    </source>
</evidence>
<keyword evidence="2" id="KW-0472">Membrane</keyword>
<feature type="compositionally biased region" description="Low complexity" evidence="1">
    <location>
        <begin position="1"/>
        <end position="15"/>
    </location>
</feature>
<evidence type="ECO:0008006" key="5">
    <source>
        <dbReference type="Google" id="ProtNLM"/>
    </source>
</evidence>
<feature type="transmembrane region" description="Helical" evidence="2">
    <location>
        <begin position="28"/>
        <end position="47"/>
    </location>
</feature>
<name>A0ABP4TWP6_9MICO</name>
<feature type="transmembrane region" description="Helical" evidence="2">
    <location>
        <begin position="52"/>
        <end position="69"/>
    </location>
</feature>
<proteinExistence type="predicted"/>
<feature type="transmembrane region" description="Helical" evidence="2">
    <location>
        <begin position="119"/>
        <end position="141"/>
    </location>
</feature>
<dbReference type="Pfam" id="PF06961">
    <property type="entry name" value="DUF1294"/>
    <property type="match status" value="1"/>
</dbReference>
<reference evidence="4" key="1">
    <citation type="journal article" date="2019" name="Int. J. Syst. Evol. Microbiol.">
        <title>The Global Catalogue of Microorganisms (GCM) 10K type strain sequencing project: providing services to taxonomists for standard genome sequencing and annotation.</title>
        <authorList>
            <consortium name="The Broad Institute Genomics Platform"/>
            <consortium name="The Broad Institute Genome Sequencing Center for Infectious Disease"/>
            <person name="Wu L."/>
            <person name="Ma J."/>
        </authorList>
    </citation>
    <scope>NUCLEOTIDE SEQUENCE [LARGE SCALE GENOMIC DNA]</scope>
    <source>
        <strain evidence="4">JCM 15577</strain>
    </source>
</reference>
<comment type="caution">
    <text evidence="3">The sequence shown here is derived from an EMBL/GenBank/DDBJ whole genome shotgun (WGS) entry which is preliminary data.</text>
</comment>
<dbReference type="InterPro" id="IPR010718">
    <property type="entry name" value="DUF1294"/>
</dbReference>
<keyword evidence="2" id="KW-1133">Transmembrane helix</keyword>
<dbReference type="Proteomes" id="UP001501690">
    <property type="component" value="Unassembled WGS sequence"/>
</dbReference>
<evidence type="ECO:0000256" key="1">
    <source>
        <dbReference type="SAM" id="MobiDB-lite"/>
    </source>
</evidence>
<protein>
    <recommendedName>
        <fullName evidence="5">DUF1294 domain-containing protein</fullName>
    </recommendedName>
</protein>
<sequence length="153" mass="16179">MSTGSGSAARSGAGTDRSRDLSTPLPAALSWTVLGVFAGVFVLASLVVGLPLWLAAVYLVMSVVAFAAYGLDKAAAAADRRRISEKTLLTLGVLCGWPGALIAQQVFRHKTRKRSFRRMFWVTVVLNLLVLVAVTLLVAMIPDARDAPVVGAL</sequence>
<gene>
    <name evidence="3" type="ORF">GCM10009808_09110</name>
</gene>
<evidence type="ECO:0000256" key="2">
    <source>
        <dbReference type="SAM" id="Phobius"/>
    </source>
</evidence>